<reference evidence="2 3" key="1">
    <citation type="journal article" date="2018" name="PLoS Pathog.">
        <title>Evolution of structural diversity of trichothecenes, a family of toxins produced by plant pathogenic and entomopathogenic fungi.</title>
        <authorList>
            <person name="Proctor R.H."/>
            <person name="McCormick S.P."/>
            <person name="Kim H.S."/>
            <person name="Cardoza R.E."/>
            <person name="Stanley A.M."/>
            <person name="Lindo L."/>
            <person name="Kelly A."/>
            <person name="Brown D.W."/>
            <person name="Lee T."/>
            <person name="Vaughan M.M."/>
            <person name="Alexander N.J."/>
            <person name="Busman M."/>
            <person name="Gutierrez S."/>
        </authorList>
    </citation>
    <scope>NUCLEOTIDE SEQUENCE [LARGE SCALE GENOMIC DNA]</scope>
    <source>
        <strain evidence="2 3">IBT 40837</strain>
    </source>
</reference>
<feature type="region of interest" description="Disordered" evidence="1">
    <location>
        <begin position="236"/>
        <end position="259"/>
    </location>
</feature>
<gene>
    <name evidence="2" type="ORF">TARUN_8342</name>
</gene>
<proteinExistence type="predicted"/>
<accession>A0A395ND73</accession>
<dbReference type="Proteomes" id="UP000266272">
    <property type="component" value="Unassembled WGS sequence"/>
</dbReference>
<evidence type="ECO:0000313" key="2">
    <source>
        <dbReference type="EMBL" id="RFU73904.1"/>
    </source>
</evidence>
<dbReference type="AlphaFoldDB" id="A0A395ND73"/>
<evidence type="ECO:0000313" key="3">
    <source>
        <dbReference type="Proteomes" id="UP000266272"/>
    </source>
</evidence>
<organism evidence="2 3">
    <name type="scientific">Trichoderma arundinaceum</name>
    <dbReference type="NCBI Taxonomy" id="490622"/>
    <lineage>
        <taxon>Eukaryota</taxon>
        <taxon>Fungi</taxon>
        <taxon>Dikarya</taxon>
        <taxon>Ascomycota</taxon>
        <taxon>Pezizomycotina</taxon>
        <taxon>Sordariomycetes</taxon>
        <taxon>Hypocreomycetidae</taxon>
        <taxon>Hypocreales</taxon>
        <taxon>Hypocreaceae</taxon>
        <taxon>Trichoderma</taxon>
    </lineage>
</organism>
<evidence type="ECO:0000256" key="1">
    <source>
        <dbReference type="SAM" id="MobiDB-lite"/>
    </source>
</evidence>
<sequence length="282" mass="30636">MVLLEHLPLFGLAFSLAHQNHGRASHDNPALMNHRVVPQISDGVSRFPHAPKMLAARASDESHETTIQVPQHHLQSILDRIKSLEQEISNMMSSRADSSLDFGSTPAKYASQDPNDIEFTKAALAAIKPERLVVTTRQEPKSTPASAAIGGLFKEASNNVDASAVLDGKFTTTITSTTQVTRTVTIVPTRILTLTEFQTNRAKESKFKALVPVSKAESAPSPPRTILRDDRIAQQFSSSSADVETESRRPQITPHGFNASATFHPAALSAAPSGFRTIRRVV</sequence>
<dbReference type="EMBL" id="PXOA01000591">
    <property type="protein sequence ID" value="RFU73904.1"/>
    <property type="molecule type" value="Genomic_DNA"/>
</dbReference>
<comment type="caution">
    <text evidence="2">The sequence shown here is derived from an EMBL/GenBank/DDBJ whole genome shotgun (WGS) entry which is preliminary data.</text>
</comment>
<name>A0A395ND73_TRIAR</name>
<dbReference type="OrthoDB" id="4898027at2759"/>
<keyword evidence="3" id="KW-1185">Reference proteome</keyword>
<protein>
    <submittedName>
        <fullName evidence="2">Uncharacterized protein</fullName>
    </submittedName>
</protein>